<protein>
    <recommendedName>
        <fullName evidence="3">YubB ferredoxin-like domain-containing protein</fullName>
    </recommendedName>
</protein>
<name>A0A964BN82_9CYAN</name>
<dbReference type="Proteomes" id="UP000729733">
    <property type="component" value="Unassembled WGS sequence"/>
</dbReference>
<evidence type="ECO:0000313" key="1">
    <source>
        <dbReference type="EMBL" id="MCC0175807.1"/>
    </source>
</evidence>
<organism evidence="1 2">
    <name type="scientific">Waterburya agarophytonicola KI4</name>
    <dbReference type="NCBI Taxonomy" id="2874699"/>
    <lineage>
        <taxon>Bacteria</taxon>
        <taxon>Bacillati</taxon>
        <taxon>Cyanobacteriota</taxon>
        <taxon>Cyanophyceae</taxon>
        <taxon>Pleurocapsales</taxon>
        <taxon>Hyellaceae</taxon>
        <taxon>Waterburya</taxon>
        <taxon>Waterburya agarophytonicola</taxon>
    </lineage>
</organism>
<sequence>MPNWCNNTLQVNGDSQHINQLPWSDRGLLFEKIIPRPYDLQPEKIESWSRLHWGIKWDCEIEIVDYTEDFLELQFTSPWISPFNGFNAIAKLFPNLTLQLKSSESGNDWQEFCLWQNGNLIQKTTGSFYQQSSLRCPNCQSDYFPEIDLDGRITYSECLKCGWHC</sequence>
<gene>
    <name evidence="1" type="ORF">I4641_02275</name>
</gene>
<comment type="caution">
    <text evidence="1">The sequence shown here is derived from an EMBL/GenBank/DDBJ whole genome shotgun (WGS) entry which is preliminary data.</text>
</comment>
<evidence type="ECO:0000313" key="2">
    <source>
        <dbReference type="Proteomes" id="UP000729733"/>
    </source>
</evidence>
<proteinExistence type="predicted"/>
<dbReference type="RefSeq" id="WP_229638806.1">
    <property type="nucleotide sequence ID" value="NZ_JADWDC010000004.1"/>
</dbReference>
<evidence type="ECO:0008006" key="3">
    <source>
        <dbReference type="Google" id="ProtNLM"/>
    </source>
</evidence>
<accession>A0A964BN82</accession>
<keyword evidence="2" id="KW-1185">Reference proteome</keyword>
<reference evidence="1" key="1">
    <citation type="journal article" date="2021" name="Antonie Van Leeuwenhoek">
        <title>Draft genome and description of Waterburya agarophytonicola gen. nov. sp. nov. (Pleurocapsales, Cyanobacteria): a seaweed symbiont.</title>
        <authorList>
            <person name="Bonthond G."/>
            <person name="Shalygin S."/>
            <person name="Bayer T."/>
            <person name="Weinberger F."/>
        </authorList>
    </citation>
    <scope>NUCLEOTIDE SEQUENCE</scope>
    <source>
        <strain evidence="1">KI4</strain>
    </source>
</reference>
<dbReference type="EMBL" id="JADWDC010000004">
    <property type="protein sequence ID" value="MCC0175807.1"/>
    <property type="molecule type" value="Genomic_DNA"/>
</dbReference>
<dbReference type="AlphaFoldDB" id="A0A964BN82"/>